<dbReference type="InterPro" id="IPR050900">
    <property type="entry name" value="Transposase_IS3/IS150/IS904"/>
</dbReference>
<reference evidence="3" key="1">
    <citation type="submission" date="2010-05" db="EMBL/GenBank/DDBJ databases">
        <authorList>
            <person name="Muzny D."/>
            <person name="Qin X."/>
            <person name="Buhay C."/>
            <person name="Dugan-Rocha S."/>
            <person name="Ding Y."/>
            <person name="Chen G."/>
            <person name="Hawes A."/>
            <person name="Holder M."/>
            <person name="Jhangiani S."/>
            <person name="Johnson A."/>
            <person name="Khan Z."/>
            <person name="Li Z."/>
            <person name="Liu W."/>
            <person name="Liu X."/>
            <person name="Perez L."/>
            <person name="Shen H."/>
            <person name="Wang Q."/>
            <person name="Watt J."/>
            <person name="Xi L."/>
            <person name="Xin Y."/>
            <person name="Zhou J."/>
            <person name="Deng J."/>
            <person name="Jiang H."/>
            <person name="Liu Y."/>
            <person name="Qu J."/>
            <person name="Song X.-Z."/>
            <person name="Zhang L."/>
            <person name="Villasana D."/>
            <person name="Johnson A."/>
            <person name="Liu J."/>
            <person name="Liyanage D."/>
            <person name="Lorensuhewa L."/>
            <person name="Robinson T."/>
            <person name="Song A."/>
            <person name="Song B.-B."/>
            <person name="Dinh H."/>
            <person name="Thornton R."/>
            <person name="Coyle M."/>
            <person name="Francisco L."/>
            <person name="Jackson L."/>
            <person name="Javaid M."/>
            <person name="Korchina V."/>
            <person name="Kovar C."/>
            <person name="Mata R."/>
            <person name="Mathew T."/>
            <person name="Ngo R."/>
            <person name="Nguyen L."/>
            <person name="Nguyen N."/>
            <person name="Okwuonu G."/>
            <person name="Ongeri F."/>
            <person name="Pham C."/>
            <person name="Simmons D."/>
            <person name="Wilczek-Boney K."/>
            <person name="Hale W."/>
            <person name="Jakkamsetti A."/>
            <person name="Pham P."/>
            <person name="Ruth R."/>
            <person name="San Lucas F."/>
            <person name="Warren J."/>
            <person name="Zhang J."/>
            <person name="Zhao Z."/>
            <person name="Zhou C."/>
            <person name="Zhu D."/>
            <person name="Lee S."/>
            <person name="Bess C."/>
            <person name="Blankenburg K."/>
            <person name="Forbes L."/>
            <person name="Fu Q."/>
            <person name="Gubbala S."/>
            <person name="Hirani K."/>
            <person name="Jayaseelan J.C."/>
            <person name="Lara F."/>
            <person name="Munidasa M."/>
            <person name="Palculict T."/>
            <person name="Patil S."/>
            <person name="Pu L.-L."/>
            <person name="Saada N."/>
            <person name="Tang L."/>
            <person name="Weissenberger G."/>
            <person name="Zhu Y."/>
            <person name="Hemphill L."/>
            <person name="Shang Y."/>
            <person name="Youmans B."/>
            <person name="Ayvaz T."/>
            <person name="Ross M."/>
            <person name="Santibanez J."/>
            <person name="Aqrawi P."/>
            <person name="Gross S."/>
            <person name="Joshi V."/>
            <person name="Fowler G."/>
            <person name="Nazareth L."/>
            <person name="Reid J."/>
            <person name="Worley K."/>
            <person name="Petrosino J."/>
            <person name="Highlander S."/>
            <person name="Gibbs R."/>
        </authorList>
    </citation>
    <scope>NUCLEOTIDE SEQUENCE [LARGE SCALE GENOMIC DNA]</scope>
    <source>
        <strain evidence="3">MN8</strain>
    </source>
</reference>
<dbReference type="HOGENOM" id="CLU_027402_4_3_9"/>
<dbReference type="PANTHER" id="PTHR46889:SF4">
    <property type="entry name" value="TRANSPOSASE INSO FOR INSERTION SEQUENCE ELEMENT IS911B-RELATED"/>
    <property type="match status" value="1"/>
</dbReference>
<gene>
    <name evidence="5" type="ORF">HMPREF0769_10935</name>
    <name evidence="3" type="ORF">HMPREF0769_11463</name>
    <name evidence="4" type="ORF">HMPREF0769_11593</name>
</gene>
<accession>A0A0E1X8U3</accession>
<protein>
    <submittedName>
        <fullName evidence="3">Integrase core domain protein</fullName>
    </submittedName>
</protein>
<dbReference type="Proteomes" id="UP000003455">
    <property type="component" value="Chromosome"/>
</dbReference>
<dbReference type="PANTHER" id="PTHR46889">
    <property type="entry name" value="TRANSPOSASE INSF FOR INSERTION SEQUENCE IS3B-RELATED"/>
    <property type="match status" value="1"/>
</dbReference>
<dbReference type="InterPro" id="IPR036397">
    <property type="entry name" value="RNaseH_sf"/>
</dbReference>
<dbReference type="AlphaFoldDB" id="A0A0E1X8U3"/>
<sequence>MCRILGISRASYYKWVHYQSSELELENEQLKREIESIYHKYNGIYGYRRIYIYIRLKLGKQVNRKRIYRLMKELNLKAVIRQKRKPYRRSTPQITSENKLNRQFDIDTPNKVWLTDVTEFKIKEGSKIYLSAIYDLGAKRIVSYELGPSNNNQLVFKTFNQAIEKVENTKGILFHSDRGFQYTSKTFKHMLDECGMIQSMSRVSKCIDNGPMEGVWGTIKSEIFRGNKHFKFNSVEEATKTIHDFILFFNHERITLKMADSV</sequence>
<dbReference type="GO" id="GO:0003676">
    <property type="term" value="F:nucleic acid binding"/>
    <property type="evidence" value="ECO:0007669"/>
    <property type="project" value="InterPro"/>
</dbReference>
<comment type="caution">
    <text evidence="3">The sequence shown here is derived from an EMBL/GenBank/DDBJ whole genome shotgun (WGS) entry which is preliminary data.</text>
</comment>
<evidence type="ECO:0000313" key="4">
    <source>
        <dbReference type="EMBL" id="EFH95383.1"/>
    </source>
</evidence>
<dbReference type="EMBL" id="ACJA02000001">
    <property type="protein sequence ID" value="EFH96933.1"/>
    <property type="molecule type" value="Genomic_DNA"/>
</dbReference>
<dbReference type="Pfam" id="PF13333">
    <property type="entry name" value="rve_2"/>
    <property type="match status" value="1"/>
</dbReference>
<dbReference type="InterPro" id="IPR025948">
    <property type="entry name" value="HTH-like_dom"/>
</dbReference>
<evidence type="ECO:0000259" key="2">
    <source>
        <dbReference type="PROSITE" id="PS50994"/>
    </source>
</evidence>
<feature type="domain" description="Integrase catalytic" evidence="2">
    <location>
        <begin position="105"/>
        <end position="262"/>
    </location>
</feature>
<dbReference type="Gene3D" id="3.30.420.10">
    <property type="entry name" value="Ribonuclease H-like superfamily/Ribonuclease H"/>
    <property type="match status" value="1"/>
</dbReference>
<evidence type="ECO:0000256" key="1">
    <source>
        <dbReference type="ARBA" id="ARBA00002286"/>
    </source>
</evidence>
<organism evidence="3">
    <name type="scientific">Staphylococcus aureus subsp. aureus MN8</name>
    <dbReference type="NCBI Taxonomy" id="548470"/>
    <lineage>
        <taxon>Bacteria</taxon>
        <taxon>Bacillati</taxon>
        <taxon>Bacillota</taxon>
        <taxon>Bacilli</taxon>
        <taxon>Bacillales</taxon>
        <taxon>Staphylococcaceae</taxon>
        <taxon>Staphylococcus</taxon>
    </lineage>
</organism>
<dbReference type="SUPFAM" id="SSF53098">
    <property type="entry name" value="Ribonuclease H-like"/>
    <property type="match status" value="1"/>
</dbReference>
<dbReference type="Pfam" id="PF13276">
    <property type="entry name" value="HTH_21"/>
    <property type="match status" value="1"/>
</dbReference>
<dbReference type="Pfam" id="PF00665">
    <property type="entry name" value="rve"/>
    <property type="match status" value="1"/>
</dbReference>
<dbReference type="PROSITE" id="PS50994">
    <property type="entry name" value="INTEGRASE"/>
    <property type="match status" value="1"/>
</dbReference>
<dbReference type="InterPro" id="IPR001584">
    <property type="entry name" value="Integrase_cat-core"/>
</dbReference>
<proteinExistence type="predicted"/>
<dbReference type="EMBL" id="ACJA02000003">
    <property type="protein sequence ID" value="EFH95383.1"/>
    <property type="molecule type" value="Genomic_DNA"/>
</dbReference>
<evidence type="ECO:0000313" key="5">
    <source>
        <dbReference type="EMBL" id="EFH96933.1"/>
    </source>
</evidence>
<dbReference type="InterPro" id="IPR012337">
    <property type="entry name" value="RNaseH-like_sf"/>
</dbReference>
<dbReference type="InterPro" id="IPR048020">
    <property type="entry name" value="Transpos_IS3"/>
</dbReference>
<comment type="function">
    <text evidence="1">Involved in the transposition of the insertion sequence.</text>
</comment>
<dbReference type="GO" id="GO:0015074">
    <property type="term" value="P:DNA integration"/>
    <property type="evidence" value="ECO:0007669"/>
    <property type="project" value="InterPro"/>
</dbReference>
<name>A0A0E1X8U3_STAAU</name>
<dbReference type="EMBL" id="ACJA02000003">
    <property type="protein sequence ID" value="EFH95253.1"/>
    <property type="molecule type" value="Genomic_DNA"/>
</dbReference>
<evidence type="ECO:0000313" key="3">
    <source>
        <dbReference type="EMBL" id="EFH95253.1"/>
    </source>
</evidence>
<dbReference type="NCBIfam" id="NF033516">
    <property type="entry name" value="transpos_IS3"/>
    <property type="match status" value="1"/>
</dbReference>